<accession>A0ABR4NWG8</accession>
<name>A0ABR4NWG8_9SACH</name>
<feature type="compositionally biased region" description="Polar residues" evidence="1">
    <location>
        <begin position="86"/>
        <end position="115"/>
    </location>
</feature>
<evidence type="ECO:0000313" key="2">
    <source>
        <dbReference type="EMBL" id="KAL3233067.1"/>
    </source>
</evidence>
<keyword evidence="3" id="KW-1185">Reference proteome</keyword>
<feature type="region of interest" description="Disordered" evidence="1">
    <location>
        <begin position="1"/>
        <end position="22"/>
    </location>
</feature>
<evidence type="ECO:0000313" key="3">
    <source>
        <dbReference type="Proteomes" id="UP001623330"/>
    </source>
</evidence>
<feature type="compositionally biased region" description="Polar residues" evidence="1">
    <location>
        <begin position="212"/>
        <end position="245"/>
    </location>
</feature>
<proteinExistence type="predicted"/>
<feature type="compositionally biased region" description="Basic and acidic residues" evidence="1">
    <location>
        <begin position="195"/>
        <end position="204"/>
    </location>
</feature>
<feature type="compositionally biased region" description="Polar residues" evidence="1">
    <location>
        <begin position="256"/>
        <end position="270"/>
    </location>
</feature>
<gene>
    <name evidence="2" type="ORF">RNJ44_04983</name>
</gene>
<reference evidence="2 3" key="1">
    <citation type="submission" date="2024-05" db="EMBL/GenBank/DDBJ databases">
        <title>Long read based assembly of the Candida bracarensis genome reveals expanded adhesin content.</title>
        <authorList>
            <person name="Marcet-Houben M."/>
            <person name="Ksiezopolska E."/>
            <person name="Gabaldon T."/>
        </authorList>
    </citation>
    <scope>NUCLEOTIDE SEQUENCE [LARGE SCALE GENOMIC DNA]</scope>
    <source>
        <strain evidence="2 3">CBM6</strain>
    </source>
</reference>
<evidence type="ECO:0000256" key="1">
    <source>
        <dbReference type="SAM" id="MobiDB-lite"/>
    </source>
</evidence>
<feature type="region of interest" description="Disordered" evidence="1">
    <location>
        <begin position="169"/>
        <end position="272"/>
    </location>
</feature>
<feature type="region of interest" description="Disordered" evidence="1">
    <location>
        <begin position="52"/>
        <end position="115"/>
    </location>
</feature>
<dbReference type="InterPro" id="IPR035260">
    <property type="entry name" value="Fin1"/>
</dbReference>
<dbReference type="Pfam" id="PF17300">
    <property type="entry name" value="FIN1"/>
    <property type="match status" value="1"/>
</dbReference>
<dbReference type="Proteomes" id="UP001623330">
    <property type="component" value="Unassembled WGS sequence"/>
</dbReference>
<dbReference type="EMBL" id="JBEVYD010000005">
    <property type="protein sequence ID" value="KAL3233067.1"/>
    <property type="molecule type" value="Genomic_DNA"/>
</dbReference>
<sequence length="299" mass="33471">MSNKDRVSMPKPLGDIGNTVGNKDARNVFERLSLSPKKRVPDKVVWKPAVRVSPNSKGKNGMSALRNVNETPKRLSTPPFLREYSSRITQSLDRPHFDSNSSTKSNSTPQQTSAIMNTPTNLIERSNLLRGSNTDVFLQPISPTKITFSNEKRRGGDGSSSRILSRIRNIRASPLRTAAPLPQAQPIKRKNLTQRLREEEEGLPKKRVRFQMPNQPQPNASYLRPTSSSNQTNENRSTNEGSGNKSDTKNRRPNSRDSYGVTTGNSQQANDEARIRALENTVRALEARIKQLEEIISKT</sequence>
<protein>
    <submittedName>
        <fullName evidence="2">Uncharacterized protein</fullName>
    </submittedName>
</protein>
<organism evidence="2 3">
    <name type="scientific">Nakaseomyces bracarensis</name>
    <dbReference type="NCBI Taxonomy" id="273131"/>
    <lineage>
        <taxon>Eukaryota</taxon>
        <taxon>Fungi</taxon>
        <taxon>Dikarya</taxon>
        <taxon>Ascomycota</taxon>
        <taxon>Saccharomycotina</taxon>
        <taxon>Saccharomycetes</taxon>
        <taxon>Saccharomycetales</taxon>
        <taxon>Saccharomycetaceae</taxon>
        <taxon>Nakaseomyces</taxon>
    </lineage>
</organism>
<comment type="caution">
    <text evidence="2">The sequence shown here is derived from an EMBL/GenBank/DDBJ whole genome shotgun (WGS) entry which is preliminary data.</text>
</comment>